<accession>A0AAX6E1D4</accession>
<dbReference type="AlphaFoldDB" id="A0AAX6E1D4"/>
<protein>
    <submittedName>
        <fullName evidence="2">Formin-like protein 6</fullName>
    </submittedName>
</protein>
<reference evidence="2" key="1">
    <citation type="journal article" date="2023" name="GigaByte">
        <title>Genome assembly of the bearded iris, Iris pallida Lam.</title>
        <authorList>
            <person name="Bruccoleri R.E."/>
            <person name="Oakeley E.J."/>
            <person name="Faust A.M.E."/>
            <person name="Altorfer M."/>
            <person name="Dessus-Babus S."/>
            <person name="Burckhardt D."/>
            <person name="Oertli M."/>
            <person name="Naumann U."/>
            <person name="Petersen F."/>
            <person name="Wong J."/>
        </authorList>
    </citation>
    <scope>NUCLEOTIDE SEQUENCE</scope>
    <source>
        <strain evidence="2">GSM-AAB239-AS_SAM_17_03QT</strain>
    </source>
</reference>
<name>A0AAX6E1D4_IRIPA</name>
<feature type="region of interest" description="Disordered" evidence="1">
    <location>
        <begin position="1"/>
        <end position="47"/>
    </location>
</feature>
<dbReference type="EMBL" id="JANAVB010040619">
    <property type="protein sequence ID" value="KAJ6797892.1"/>
    <property type="molecule type" value="Genomic_DNA"/>
</dbReference>
<comment type="caution">
    <text evidence="2">The sequence shown here is derived from an EMBL/GenBank/DDBJ whole genome shotgun (WGS) entry which is preliminary data.</text>
</comment>
<proteinExistence type="predicted"/>
<sequence length="68" mass="7002">MEPPCRSGRRMEETASEGSTINGDSGGARRVELPTGGGSPEGTLVSVHARGRRGVLLARSGHGWGRSG</sequence>
<gene>
    <name evidence="2" type="ORF">M6B38_214895</name>
</gene>
<evidence type="ECO:0000313" key="3">
    <source>
        <dbReference type="Proteomes" id="UP001140949"/>
    </source>
</evidence>
<dbReference type="Proteomes" id="UP001140949">
    <property type="component" value="Unassembled WGS sequence"/>
</dbReference>
<organism evidence="2 3">
    <name type="scientific">Iris pallida</name>
    <name type="common">Sweet iris</name>
    <dbReference type="NCBI Taxonomy" id="29817"/>
    <lineage>
        <taxon>Eukaryota</taxon>
        <taxon>Viridiplantae</taxon>
        <taxon>Streptophyta</taxon>
        <taxon>Embryophyta</taxon>
        <taxon>Tracheophyta</taxon>
        <taxon>Spermatophyta</taxon>
        <taxon>Magnoliopsida</taxon>
        <taxon>Liliopsida</taxon>
        <taxon>Asparagales</taxon>
        <taxon>Iridaceae</taxon>
        <taxon>Iridoideae</taxon>
        <taxon>Irideae</taxon>
        <taxon>Iris</taxon>
    </lineage>
</organism>
<evidence type="ECO:0000313" key="2">
    <source>
        <dbReference type="EMBL" id="KAJ6797892.1"/>
    </source>
</evidence>
<reference evidence="2" key="2">
    <citation type="submission" date="2023-04" db="EMBL/GenBank/DDBJ databases">
        <authorList>
            <person name="Bruccoleri R.E."/>
            <person name="Oakeley E.J."/>
            <person name="Faust A.-M."/>
            <person name="Dessus-Babus S."/>
            <person name="Altorfer M."/>
            <person name="Burckhardt D."/>
            <person name="Oertli M."/>
            <person name="Naumann U."/>
            <person name="Petersen F."/>
            <person name="Wong J."/>
        </authorList>
    </citation>
    <scope>NUCLEOTIDE SEQUENCE</scope>
    <source>
        <strain evidence="2">GSM-AAB239-AS_SAM_17_03QT</strain>
        <tissue evidence="2">Leaf</tissue>
    </source>
</reference>
<keyword evidence="3" id="KW-1185">Reference proteome</keyword>
<evidence type="ECO:0000256" key="1">
    <source>
        <dbReference type="SAM" id="MobiDB-lite"/>
    </source>
</evidence>